<dbReference type="AlphaFoldDB" id="A0A0F9IGN3"/>
<dbReference type="EMBL" id="LAZR01012457">
    <property type="protein sequence ID" value="KKM26741.1"/>
    <property type="molecule type" value="Genomic_DNA"/>
</dbReference>
<comment type="caution">
    <text evidence="1">The sequence shown here is derived from an EMBL/GenBank/DDBJ whole genome shotgun (WGS) entry which is preliminary data.</text>
</comment>
<accession>A0A0F9IGN3</accession>
<reference evidence="1" key="1">
    <citation type="journal article" date="2015" name="Nature">
        <title>Complex archaea that bridge the gap between prokaryotes and eukaryotes.</title>
        <authorList>
            <person name="Spang A."/>
            <person name="Saw J.H."/>
            <person name="Jorgensen S.L."/>
            <person name="Zaremba-Niedzwiedzka K."/>
            <person name="Martijn J."/>
            <person name="Lind A.E."/>
            <person name="van Eijk R."/>
            <person name="Schleper C."/>
            <person name="Guy L."/>
            <person name="Ettema T.J."/>
        </authorList>
    </citation>
    <scope>NUCLEOTIDE SEQUENCE</scope>
</reference>
<sequence length="81" mass="8892">MLTVCIPMTYKEYLIQQALGITPASVRLLLDGYTVQNLGRVLEATYNGDLVAGEIVVAHVHGANYEDTCEKLLDIIKNGIQ</sequence>
<gene>
    <name evidence="1" type="ORF">LCGC14_1581690</name>
</gene>
<protein>
    <submittedName>
        <fullName evidence="1">Uncharacterized protein</fullName>
    </submittedName>
</protein>
<proteinExistence type="predicted"/>
<name>A0A0F9IGN3_9ZZZZ</name>
<organism evidence="1">
    <name type="scientific">marine sediment metagenome</name>
    <dbReference type="NCBI Taxonomy" id="412755"/>
    <lineage>
        <taxon>unclassified sequences</taxon>
        <taxon>metagenomes</taxon>
        <taxon>ecological metagenomes</taxon>
    </lineage>
</organism>
<evidence type="ECO:0000313" key="1">
    <source>
        <dbReference type="EMBL" id="KKM26741.1"/>
    </source>
</evidence>